<organism evidence="7 8">
    <name type="scientific">Desmospora profundinema</name>
    <dbReference type="NCBI Taxonomy" id="1571184"/>
    <lineage>
        <taxon>Bacteria</taxon>
        <taxon>Bacillati</taxon>
        <taxon>Bacillota</taxon>
        <taxon>Bacilli</taxon>
        <taxon>Bacillales</taxon>
        <taxon>Thermoactinomycetaceae</taxon>
        <taxon>Desmospora</taxon>
    </lineage>
</organism>
<evidence type="ECO:0000256" key="5">
    <source>
        <dbReference type="ARBA" id="ARBA00042660"/>
    </source>
</evidence>
<dbReference type="InterPro" id="IPR009100">
    <property type="entry name" value="AcylCoA_DH/oxidase_NM_dom_sf"/>
</dbReference>
<evidence type="ECO:0000313" key="7">
    <source>
        <dbReference type="EMBL" id="MDR6226260.1"/>
    </source>
</evidence>
<comment type="pathway">
    <text evidence="1">Siderophore biosynthesis; mycobactin biosynthesis.</text>
</comment>
<dbReference type="Proteomes" id="UP001185012">
    <property type="component" value="Unassembled WGS sequence"/>
</dbReference>
<dbReference type="EMBL" id="JAVDQG010000004">
    <property type="protein sequence ID" value="MDR6226260.1"/>
    <property type="molecule type" value="Genomic_DNA"/>
</dbReference>
<sequence>MINGQKTFITNGIQSDLVLVVCKTDPKAVPKHKGISLIVVERGSPGFSRGRKLDKIGLHSQDTAEIFRFPPSMQAPMKS</sequence>
<accession>A0ABU1INA0</accession>
<dbReference type="Gene3D" id="2.40.110.10">
    <property type="entry name" value="Butyryl-CoA Dehydrogenase, subunit A, domain 2"/>
    <property type="match status" value="1"/>
</dbReference>
<evidence type="ECO:0000256" key="4">
    <source>
        <dbReference type="ARBA" id="ARBA00040394"/>
    </source>
</evidence>
<evidence type="ECO:0000256" key="2">
    <source>
        <dbReference type="ARBA" id="ARBA00023002"/>
    </source>
</evidence>
<keyword evidence="2" id="KW-0560">Oxidoreductase</keyword>
<keyword evidence="8" id="KW-1185">Reference proteome</keyword>
<evidence type="ECO:0000259" key="6">
    <source>
        <dbReference type="Pfam" id="PF02770"/>
    </source>
</evidence>
<gene>
    <name evidence="7" type="ORF">JOE21_002266</name>
</gene>
<feature type="domain" description="Acyl-CoA oxidase/dehydrogenase middle" evidence="6">
    <location>
        <begin position="1"/>
        <end position="66"/>
    </location>
</feature>
<dbReference type="Pfam" id="PF02770">
    <property type="entry name" value="Acyl-CoA_dh_M"/>
    <property type="match status" value="1"/>
</dbReference>
<dbReference type="InterPro" id="IPR006091">
    <property type="entry name" value="Acyl-CoA_Oxase/DH_mid-dom"/>
</dbReference>
<reference evidence="7 8" key="1">
    <citation type="submission" date="2023-07" db="EMBL/GenBank/DDBJ databases">
        <title>Genomic Encyclopedia of Type Strains, Phase IV (KMG-IV): sequencing the most valuable type-strain genomes for metagenomic binning, comparative biology and taxonomic classification.</title>
        <authorList>
            <person name="Goeker M."/>
        </authorList>
    </citation>
    <scope>NUCLEOTIDE SEQUENCE [LARGE SCALE GENOMIC DNA]</scope>
    <source>
        <strain evidence="7 8">DSM 45903</strain>
    </source>
</reference>
<dbReference type="PANTHER" id="PTHR48083:SF20">
    <property type="entry name" value="LONG-CHAIN SPECIFIC ACYL-COA DEHYDROGENASE, MITOCHONDRIAL"/>
    <property type="match status" value="1"/>
</dbReference>
<evidence type="ECO:0000313" key="8">
    <source>
        <dbReference type="Proteomes" id="UP001185012"/>
    </source>
</evidence>
<dbReference type="SUPFAM" id="SSF56645">
    <property type="entry name" value="Acyl-CoA dehydrogenase NM domain-like"/>
    <property type="match status" value="1"/>
</dbReference>
<proteinExistence type="predicted"/>
<evidence type="ECO:0000256" key="3">
    <source>
        <dbReference type="ARBA" id="ARBA00037085"/>
    </source>
</evidence>
<dbReference type="PANTHER" id="PTHR48083">
    <property type="entry name" value="MEDIUM-CHAIN SPECIFIC ACYL-COA DEHYDROGENASE, MITOCHONDRIAL-RELATED"/>
    <property type="match status" value="1"/>
</dbReference>
<dbReference type="InterPro" id="IPR050741">
    <property type="entry name" value="Acyl-CoA_dehydrogenase"/>
</dbReference>
<comment type="caution">
    <text evidence="7">The sequence shown here is derived from an EMBL/GenBank/DDBJ whole genome shotgun (WGS) entry which is preliminary data.</text>
</comment>
<comment type="function">
    <text evidence="3">Catalyzes the dehydrogenation at the alpha-beta position of ACP-bound acyl chains. This results in the introduction of a double bond in the lipidic chain, which is further transferred to the epsilon-amino group of lysine residue in the mycobactin core by MbtK.</text>
</comment>
<protein>
    <recommendedName>
        <fullName evidence="4">Acyl-[acyl-carrier-protein] dehydrogenase MbtN</fullName>
    </recommendedName>
    <alternativeName>
        <fullName evidence="5">Mycobactin synthase protein N</fullName>
    </alternativeName>
</protein>
<dbReference type="InterPro" id="IPR046373">
    <property type="entry name" value="Acyl-CoA_Oxase/DH_mid-dom_sf"/>
</dbReference>
<name>A0ABU1INA0_9BACL</name>
<evidence type="ECO:0000256" key="1">
    <source>
        <dbReference type="ARBA" id="ARBA00005102"/>
    </source>
</evidence>